<reference evidence="2 3" key="1">
    <citation type="submission" date="2014-03" db="EMBL/GenBank/DDBJ databases">
        <title>Draft genome of the hookworm Oesophagostomum dentatum.</title>
        <authorList>
            <person name="Mitreva M."/>
        </authorList>
    </citation>
    <scope>NUCLEOTIDE SEQUENCE [LARGE SCALE GENOMIC DNA]</scope>
    <source>
        <strain evidence="2 3">OD-Hann</strain>
    </source>
</reference>
<name>A0A0B1T0K6_OESDE</name>
<feature type="chain" id="PRO_5002065348" evidence="1">
    <location>
        <begin position="23"/>
        <end position="157"/>
    </location>
</feature>
<dbReference type="InterPro" id="IPR039373">
    <property type="entry name" value="Peptidase_M28B"/>
</dbReference>
<dbReference type="EMBL" id="KN553903">
    <property type="protein sequence ID" value="KHJ89671.1"/>
    <property type="molecule type" value="Genomic_DNA"/>
</dbReference>
<protein>
    <submittedName>
        <fullName evidence="2">Uncharacterized protein</fullName>
    </submittedName>
</protein>
<accession>A0A0B1T0K6</accession>
<dbReference type="OrthoDB" id="5841748at2759"/>
<gene>
    <name evidence="2" type="ORF">OESDEN_10498</name>
</gene>
<keyword evidence="3" id="KW-1185">Reference proteome</keyword>
<evidence type="ECO:0000256" key="1">
    <source>
        <dbReference type="SAM" id="SignalP"/>
    </source>
</evidence>
<feature type="signal peptide" evidence="1">
    <location>
        <begin position="1"/>
        <end position="22"/>
    </location>
</feature>
<keyword evidence="1" id="KW-0732">Signal</keyword>
<dbReference type="Gene3D" id="3.40.630.10">
    <property type="entry name" value="Zn peptidases"/>
    <property type="match status" value="1"/>
</dbReference>
<dbReference type="PANTHER" id="PTHR10404">
    <property type="entry name" value="N-ACETYLATED-ALPHA-LINKED ACIDIC DIPEPTIDASE"/>
    <property type="match status" value="1"/>
</dbReference>
<evidence type="ECO:0000313" key="3">
    <source>
        <dbReference type="Proteomes" id="UP000053660"/>
    </source>
</evidence>
<dbReference type="AlphaFoldDB" id="A0A0B1T0K6"/>
<dbReference type="SUPFAM" id="SSF53187">
    <property type="entry name" value="Zn-dependent exopeptidases"/>
    <property type="match status" value="1"/>
</dbReference>
<dbReference type="Proteomes" id="UP000053660">
    <property type="component" value="Unassembled WGS sequence"/>
</dbReference>
<evidence type="ECO:0000313" key="2">
    <source>
        <dbReference type="EMBL" id="KHJ89671.1"/>
    </source>
</evidence>
<dbReference type="GO" id="GO:0004180">
    <property type="term" value="F:carboxypeptidase activity"/>
    <property type="evidence" value="ECO:0007669"/>
    <property type="project" value="TreeGrafter"/>
</dbReference>
<proteinExistence type="predicted"/>
<sequence>MLKVYGIIVFTILLTLAIAGLGKHHSLHPSPRPKFETVADVHETISSVLLSNINPENIKANLRTFTKDPHLAGSEANKRVAHEIVQLWSSAGLEDVHTIPYEVLLSYPDFTTPNRVSISDSDGKLIFKSSGISPTILPDEQGSKCPFFEYLFHNSSQ</sequence>
<dbReference type="PANTHER" id="PTHR10404:SF77">
    <property type="entry name" value="GLUTAMATE CARBOXYPEPTIDASE 2 HOMOLOG"/>
    <property type="match status" value="1"/>
</dbReference>
<organism evidence="2 3">
    <name type="scientific">Oesophagostomum dentatum</name>
    <name type="common">Nodular worm</name>
    <dbReference type="NCBI Taxonomy" id="61180"/>
    <lineage>
        <taxon>Eukaryota</taxon>
        <taxon>Metazoa</taxon>
        <taxon>Ecdysozoa</taxon>
        <taxon>Nematoda</taxon>
        <taxon>Chromadorea</taxon>
        <taxon>Rhabditida</taxon>
        <taxon>Rhabditina</taxon>
        <taxon>Rhabditomorpha</taxon>
        <taxon>Strongyloidea</taxon>
        <taxon>Strongylidae</taxon>
        <taxon>Oesophagostomum</taxon>
    </lineage>
</organism>